<dbReference type="RefSeq" id="XP_024689334.1">
    <property type="nucleotide sequence ID" value="XM_024842072.1"/>
</dbReference>
<keyword evidence="2" id="KW-0812">Transmembrane</keyword>
<reference evidence="3" key="1">
    <citation type="submission" date="2016-12" db="EMBL/GenBank/DDBJ databases">
        <title>The genomes of Aspergillus section Nigri reveals drivers in fungal speciation.</title>
        <authorList>
            <consortium name="DOE Joint Genome Institute"/>
            <person name="Vesth T.C."/>
            <person name="Nybo J."/>
            <person name="Theobald S."/>
            <person name="Brandl J."/>
            <person name="Frisvad J.C."/>
            <person name="Nielsen K.F."/>
            <person name="Lyhne E.K."/>
            <person name="Kogle M.E."/>
            <person name="Kuo A."/>
            <person name="Riley R."/>
            <person name="Clum A."/>
            <person name="Nolan M."/>
            <person name="Lipzen A."/>
            <person name="Salamov A."/>
            <person name="Henrissat B."/>
            <person name="Wiebenga A."/>
            <person name="De vries R.P."/>
            <person name="Grigoriev I.V."/>
            <person name="Mortensen U.H."/>
            <person name="Andersen M.R."/>
            <person name="Baker S.E."/>
        </authorList>
    </citation>
    <scope>NUCLEOTIDE SEQUENCE</scope>
    <source>
        <strain evidence="3">IBT 28561</strain>
    </source>
</reference>
<dbReference type="PROSITE" id="PS51257">
    <property type="entry name" value="PROKAR_LIPOPROTEIN"/>
    <property type="match status" value="1"/>
</dbReference>
<keyword evidence="2" id="KW-1133">Transmembrane helix</keyword>
<evidence type="ECO:0000313" key="3">
    <source>
        <dbReference type="EMBL" id="PKY00740.1"/>
    </source>
</evidence>
<dbReference type="VEuPathDB" id="FungiDB:P168DRAFT_63892"/>
<proteinExistence type="predicted"/>
<protein>
    <recommendedName>
        <fullName evidence="5">Transmembrane protein</fullName>
    </recommendedName>
</protein>
<sequence length="124" mass="14380">MQLFNGRDSTPTMLMVTWCWVYGCCLRQLLKGFLGFQAHRSVTGWFIVVALSDVDHFLVVSSSFFIVVFLRVFSCLVRDKSDRHSREFLLEFSWTMWRPSTEGTGMRRQDPHGKAPVSLRGWSP</sequence>
<name>A0A2I1CSY6_ASPC2</name>
<evidence type="ECO:0000256" key="2">
    <source>
        <dbReference type="SAM" id="Phobius"/>
    </source>
</evidence>
<organism evidence="3 4">
    <name type="scientific">Aspergillus campestris (strain IBT 28561)</name>
    <dbReference type="NCBI Taxonomy" id="1392248"/>
    <lineage>
        <taxon>Eukaryota</taxon>
        <taxon>Fungi</taxon>
        <taxon>Dikarya</taxon>
        <taxon>Ascomycota</taxon>
        <taxon>Pezizomycotina</taxon>
        <taxon>Eurotiomycetes</taxon>
        <taxon>Eurotiomycetidae</taxon>
        <taxon>Eurotiales</taxon>
        <taxon>Aspergillaceae</taxon>
        <taxon>Aspergillus</taxon>
        <taxon>Aspergillus subgen. Circumdati</taxon>
    </lineage>
</organism>
<dbReference type="Proteomes" id="UP000234254">
    <property type="component" value="Unassembled WGS sequence"/>
</dbReference>
<keyword evidence="4" id="KW-1185">Reference proteome</keyword>
<feature type="region of interest" description="Disordered" evidence="1">
    <location>
        <begin position="100"/>
        <end position="124"/>
    </location>
</feature>
<keyword evidence="2" id="KW-0472">Membrane</keyword>
<evidence type="ECO:0000256" key="1">
    <source>
        <dbReference type="SAM" id="MobiDB-lite"/>
    </source>
</evidence>
<evidence type="ECO:0008006" key="5">
    <source>
        <dbReference type="Google" id="ProtNLM"/>
    </source>
</evidence>
<dbReference type="EMBL" id="MSFM01000013">
    <property type="protein sequence ID" value="PKY00740.1"/>
    <property type="molecule type" value="Genomic_DNA"/>
</dbReference>
<evidence type="ECO:0000313" key="4">
    <source>
        <dbReference type="Proteomes" id="UP000234254"/>
    </source>
</evidence>
<gene>
    <name evidence="3" type="ORF">P168DRAFT_63892</name>
</gene>
<dbReference type="GeneID" id="36549601"/>
<feature type="transmembrane region" description="Helical" evidence="2">
    <location>
        <begin position="57"/>
        <end position="77"/>
    </location>
</feature>
<accession>A0A2I1CSY6</accession>
<dbReference type="AlphaFoldDB" id="A0A2I1CSY6"/>
<comment type="caution">
    <text evidence="3">The sequence shown here is derived from an EMBL/GenBank/DDBJ whole genome shotgun (WGS) entry which is preliminary data.</text>
</comment>